<dbReference type="InterPro" id="IPR015422">
    <property type="entry name" value="PyrdxlP-dep_Trfase_small"/>
</dbReference>
<evidence type="ECO:0000256" key="4">
    <source>
        <dbReference type="ARBA" id="ARBA00009077"/>
    </source>
</evidence>
<dbReference type="Proteomes" id="UP000799537">
    <property type="component" value="Unassembled WGS sequence"/>
</dbReference>
<dbReference type="InterPro" id="IPR000277">
    <property type="entry name" value="Cys/Met-Metab_PyrdxlP-dep_enz"/>
</dbReference>
<dbReference type="EC" id="4.4.1.13" evidence="5"/>
<dbReference type="Gene3D" id="3.40.50.300">
    <property type="entry name" value="P-loop containing nucleotide triphosphate hydrolases"/>
    <property type="match status" value="1"/>
</dbReference>
<dbReference type="OrthoDB" id="2545919at2759"/>
<evidence type="ECO:0000256" key="6">
    <source>
        <dbReference type="ARBA" id="ARBA00022490"/>
    </source>
</evidence>
<dbReference type="GO" id="GO:0047804">
    <property type="term" value="F:cysteine-S-conjugate beta-lyase activity"/>
    <property type="evidence" value="ECO:0007669"/>
    <property type="project" value="UniProtKB-EC"/>
</dbReference>
<evidence type="ECO:0000256" key="9">
    <source>
        <dbReference type="ARBA" id="ARBA00022741"/>
    </source>
</evidence>
<dbReference type="InterPro" id="IPR015421">
    <property type="entry name" value="PyrdxlP-dep_Trfase_major"/>
</dbReference>
<dbReference type="GO" id="GO:0005634">
    <property type="term" value="C:nucleus"/>
    <property type="evidence" value="ECO:0007669"/>
    <property type="project" value="UniProtKB-SubCell"/>
</dbReference>
<dbReference type="FunFam" id="3.40.50.300:FF:001691">
    <property type="entry name" value="Probable ATP-dependent kinase TDA10"/>
    <property type="match status" value="1"/>
</dbReference>
<dbReference type="GO" id="GO:0019346">
    <property type="term" value="P:transsulfuration"/>
    <property type="evidence" value="ECO:0007669"/>
    <property type="project" value="InterPro"/>
</dbReference>
<keyword evidence="13" id="KW-0486">Methionine biosynthesis</keyword>
<dbReference type="AlphaFoldDB" id="A0A6A6CX79"/>
<comment type="similarity">
    <text evidence="4">Belongs to the trans-sulfuration enzymes family.</text>
</comment>
<name>A0A6A6CX79_ZASCE</name>
<evidence type="ECO:0000256" key="8">
    <source>
        <dbReference type="ARBA" id="ARBA00022679"/>
    </source>
</evidence>
<keyword evidence="15" id="KW-0539">Nucleus</keyword>
<evidence type="ECO:0000256" key="5">
    <source>
        <dbReference type="ARBA" id="ARBA00012224"/>
    </source>
</evidence>
<protein>
    <recommendedName>
        <fullName evidence="21">Cystathionine beta-lyase</fullName>
        <ecNumber evidence="5">4.4.1.13</ecNumber>
    </recommendedName>
    <alternativeName>
        <fullName evidence="17">Cysteine-S-conjugate beta-lyase</fullName>
    </alternativeName>
</protein>
<gene>
    <name evidence="22" type="ORF">M409DRAFT_63268</name>
</gene>
<comment type="catalytic activity">
    <reaction evidence="18">
        <text>L,L-cystathionine + H2O = L-homocysteine + pyruvate + NH4(+)</text>
        <dbReference type="Rhea" id="RHEA:13965"/>
        <dbReference type="ChEBI" id="CHEBI:15361"/>
        <dbReference type="ChEBI" id="CHEBI:15377"/>
        <dbReference type="ChEBI" id="CHEBI:28938"/>
        <dbReference type="ChEBI" id="CHEBI:58161"/>
        <dbReference type="ChEBI" id="CHEBI:58199"/>
    </reaction>
</comment>
<evidence type="ECO:0000256" key="20">
    <source>
        <dbReference type="ARBA" id="ARBA00061312"/>
    </source>
</evidence>
<dbReference type="GO" id="GO:0071266">
    <property type="term" value="P:'de novo' L-methionine biosynthetic process"/>
    <property type="evidence" value="ECO:0007669"/>
    <property type="project" value="InterPro"/>
</dbReference>
<dbReference type="Pfam" id="PF01053">
    <property type="entry name" value="Cys_Met_Meta_PP"/>
    <property type="match status" value="1"/>
</dbReference>
<dbReference type="PANTHER" id="PTHR11808:SF50">
    <property type="entry name" value="CYSTATHIONINE BETA-LYASE"/>
    <property type="match status" value="1"/>
</dbReference>
<dbReference type="Gene3D" id="3.90.1150.10">
    <property type="entry name" value="Aspartate Aminotransferase, domain 1"/>
    <property type="match status" value="1"/>
</dbReference>
<keyword evidence="6" id="KW-0963">Cytoplasm</keyword>
<keyword evidence="8" id="KW-0808">Transferase</keyword>
<keyword evidence="11" id="KW-0067">ATP-binding</keyword>
<keyword evidence="9" id="KW-0547">Nucleotide-binding</keyword>
<dbReference type="NCBIfam" id="TIGR01329">
    <property type="entry name" value="cysta_beta_ly_E"/>
    <property type="match status" value="1"/>
</dbReference>
<reference evidence="22" key="1">
    <citation type="journal article" date="2020" name="Stud. Mycol.">
        <title>101 Dothideomycetes genomes: a test case for predicting lifestyles and emergence of pathogens.</title>
        <authorList>
            <person name="Haridas S."/>
            <person name="Albert R."/>
            <person name="Binder M."/>
            <person name="Bloem J."/>
            <person name="Labutti K."/>
            <person name="Salamov A."/>
            <person name="Andreopoulos B."/>
            <person name="Baker S."/>
            <person name="Barry K."/>
            <person name="Bills G."/>
            <person name="Bluhm B."/>
            <person name="Cannon C."/>
            <person name="Castanera R."/>
            <person name="Culley D."/>
            <person name="Daum C."/>
            <person name="Ezra D."/>
            <person name="Gonzalez J."/>
            <person name="Henrissat B."/>
            <person name="Kuo A."/>
            <person name="Liang C."/>
            <person name="Lipzen A."/>
            <person name="Lutzoni F."/>
            <person name="Magnuson J."/>
            <person name="Mondo S."/>
            <person name="Nolan M."/>
            <person name="Ohm R."/>
            <person name="Pangilinan J."/>
            <person name="Park H.-J."/>
            <person name="Ramirez L."/>
            <person name="Alfaro M."/>
            <person name="Sun H."/>
            <person name="Tritt A."/>
            <person name="Yoshinaga Y."/>
            <person name="Zwiers L.-H."/>
            <person name="Turgeon B."/>
            <person name="Goodwin S."/>
            <person name="Spatafora J."/>
            <person name="Crous P."/>
            <person name="Grigoriev I."/>
        </authorList>
    </citation>
    <scope>NUCLEOTIDE SEQUENCE</scope>
    <source>
        <strain evidence="22">ATCC 36951</strain>
    </source>
</reference>
<dbReference type="InterPro" id="IPR015424">
    <property type="entry name" value="PyrdxlP-dep_Trfase"/>
</dbReference>
<organism evidence="22 23">
    <name type="scientific">Zasmidium cellare ATCC 36951</name>
    <dbReference type="NCBI Taxonomy" id="1080233"/>
    <lineage>
        <taxon>Eukaryota</taxon>
        <taxon>Fungi</taxon>
        <taxon>Dikarya</taxon>
        <taxon>Ascomycota</taxon>
        <taxon>Pezizomycotina</taxon>
        <taxon>Dothideomycetes</taxon>
        <taxon>Dothideomycetidae</taxon>
        <taxon>Mycosphaerellales</taxon>
        <taxon>Mycosphaerellaceae</taxon>
        <taxon>Zasmidium</taxon>
    </lineage>
</organism>
<dbReference type="SUPFAM" id="SSF52540">
    <property type="entry name" value="P-loop containing nucleoside triphosphate hydrolases"/>
    <property type="match status" value="1"/>
</dbReference>
<dbReference type="PROSITE" id="PS00868">
    <property type="entry name" value="CYS_MET_METAB_PP"/>
    <property type="match status" value="1"/>
</dbReference>
<evidence type="ECO:0000256" key="3">
    <source>
        <dbReference type="ARBA" id="ARBA00004496"/>
    </source>
</evidence>
<dbReference type="EMBL" id="ML993582">
    <property type="protein sequence ID" value="KAF2171635.1"/>
    <property type="molecule type" value="Genomic_DNA"/>
</dbReference>
<dbReference type="SUPFAM" id="SSF53383">
    <property type="entry name" value="PLP-dependent transferases"/>
    <property type="match status" value="1"/>
</dbReference>
<proteinExistence type="inferred from homology"/>
<keyword evidence="14" id="KW-0456">Lyase</keyword>
<dbReference type="GO" id="GO:0030170">
    <property type="term" value="F:pyridoxal phosphate binding"/>
    <property type="evidence" value="ECO:0007669"/>
    <property type="project" value="InterPro"/>
</dbReference>
<dbReference type="PANTHER" id="PTHR11808">
    <property type="entry name" value="TRANS-SULFURATION ENZYME FAMILY MEMBER"/>
    <property type="match status" value="1"/>
</dbReference>
<evidence type="ECO:0000313" key="22">
    <source>
        <dbReference type="EMBL" id="KAF2171635.1"/>
    </source>
</evidence>
<dbReference type="FunFam" id="3.40.640.10:FF:000009">
    <property type="entry name" value="Cystathionine gamma-synthase homolog"/>
    <property type="match status" value="1"/>
</dbReference>
<dbReference type="GO" id="GO:0005524">
    <property type="term" value="F:ATP binding"/>
    <property type="evidence" value="ECO:0007669"/>
    <property type="project" value="UniProtKB-KW"/>
</dbReference>
<evidence type="ECO:0000256" key="21">
    <source>
        <dbReference type="ARBA" id="ARBA00072331"/>
    </source>
</evidence>
<sequence length="732" mass="80622">MPDIIDDKSEHCIPFILERLRLHREQYESRGETPPPFFLGLNGVQGAGKTTLVSTLSKTLSSPPHSLPTVVLSIDDLYLPHDAQVALAESHPDNPLVQHRGVPSTHDIQTGVSLFEALANRKENIKIPSYDKSQFNGAGDRRPESEWETVNKTGEKPVGVIAFEGWCVGFRALKDDEVERKWKDAKQQAEKGDGSYKGRLGHLKLEDVLFINSKLREYDALTDRFGAFMHVDAEDTLYVYHWREQQEAAMRAEKGTGMSQEQVIDFVNGYYPCYELYTDVLRKGIFGDEKGKQLRLVVAFKHLDLDGHDLPPSPAPSSPSNGRKYALATELVYTESNDQYNASSVPIYQSATFKGGPGQEYDYTRSGNPTRTHLERHMAKIMNANRALVAGSGMGALDVITRVLKPGDEVVTGDDLYGGTNRLLTYLKENNGIIVHHADTTKLDVVKSTITENTTMVLLETPTNPLIKIVDIAGISTIAHEVSTKIIVAVDNTMLSPYLQNPLDLGADVVYESGTKYLSGHHDVMAGVIGVNDLQLADKFYFMINSTGCGLAPFDSWLLLRGIKTLAVRMEKQQANADAIANFLESHGFKVRYPGLKSHPQYKLHWSQARGAGAVLSFETGSIALSERIVESTKLFGISVSFGCVNSLISMPCRMSHASIDPAVRKERAMPEDIIRLCIGIEDLDDLKDDLSQALVRAGAVKLTDNGFTALIADALEAAGETGRTTQVTDEP</sequence>
<dbReference type="RefSeq" id="XP_033672524.1">
    <property type="nucleotide sequence ID" value="XM_033815510.1"/>
</dbReference>
<comment type="catalytic activity">
    <reaction evidence="19">
        <text>an S-substituted L-cysteine + H2O = a thiol + pyruvate + NH4(+)</text>
        <dbReference type="Rhea" id="RHEA:18121"/>
        <dbReference type="ChEBI" id="CHEBI:15361"/>
        <dbReference type="ChEBI" id="CHEBI:15377"/>
        <dbReference type="ChEBI" id="CHEBI:28938"/>
        <dbReference type="ChEBI" id="CHEBI:29256"/>
        <dbReference type="ChEBI" id="CHEBI:58717"/>
        <dbReference type="EC" id="4.4.1.13"/>
    </reaction>
</comment>
<dbReference type="GeneID" id="54568782"/>
<dbReference type="InterPro" id="IPR054542">
    <property type="entry name" value="Cys_met_metab_PP"/>
</dbReference>
<dbReference type="InterPro" id="IPR006238">
    <property type="entry name" value="Cys_b_lyase_euk"/>
</dbReference>
<evidence type="ECO:0000256" key="12">
    <source>
        <dbReference type="ARBA" id="ARBA00022898"/>
    </source>
</evidence>
<keyword evidence="10" id="KW-0418">Kinase</keyword>
<dbReference type="GO" id="GO:0016301">
    <property type="term" value="F:kinase activity"/>
    <property type="evidence" value="ECO:0007669"/>
    <property type="project" value="UniProtKB-KW"/>
</dbReference>
<keyword evidence="7" id="KW-0028">Amino-acid biosynthesis</keyword>
<dbReference type="GO" id="GO:0005737">
    <property type="term" value="C:cytoplasm"/>
    <property type="evidence" value="ECO:0007669"/>
    <property type="project" value="UniProtKB-SubCell"/>
</dbReference>
<evidence type="ECO:0000256" key="1">
    <source>
        <dbReference type="ARBA" id="ARBA00001933"/>
    </source>
</evidence>
<evidence type="ECO:0000313" key="23">
    <source>
        <dbReference type="Proteomes" id="UP000799537"/>
    </source>
</evidence>
<comment type="subcellular location">
    <subcellularLocation>
        <location evidence="3">Cytoplasm</location>
    </subcellularLocation>
    <subcellularLocation>
        <location evidence="2">Nucleus</location>
    </subcellularLocation>
</comment>
<comment type="cofactor">
    <cofactor evidence="1">
        <name>pyridoxal 5'-phosphate</name>
        <dbReference type="ChEBI" id="CHEBI:597326"/>
    </cofactor>
</comment>
<evidence type="ECO:0000256" key="7">
    <source>
        <dbReference type="ARBA" id="ARBA00022605"/>
    </source>
</evidence>
<evidence type="ECO:0000256" key="14">
    <source>
        <dbReference type="ARBA" id="ARBA00023239"/>
    </source>
</evidence>
<dbReference type="FunFam" id="3.90.1150.10:FF:000013">
    <property type="entry name" value="Cystathionine beta-lyase"/>
    <property type="match status" value="1"/>
</dbReference>
<comment type="pathway">
    <text evidence="16">Amino-acid biosynthesis; L-methionine biosynthesis via de novo pathway; L-homocysteine from L-cystathionine: step 1/1.</text>
</comment>
<evidence type="ECO:0000256" key="2">
    <source>
        <dbReference type="ARBA" id="ARBA00004123"/>
    </source>
</evidence>
<evidence type="ECO:0000256" key="15">
    <source>
        <dbReference type="ARBA" id="ARBA00023242"/>
    </source>
</evidence>
<evidence type="ECO:0000256" key="18">
    <source>
        <dbReference type="ARBA" id="ARBA00047517"/>
    </source>
</evidence>
<evidence type="ECO:0000256" key="17">
    <source>
        <dbReference type="ARBA" id="ARBA00047213"/>
    </source>
</evidence>
<evidence type="ECO:0000256" key="16">
    <source>
        <dbReference type="ARBA" id="ARBA00046315"/>
    </source>
</evidence>
<dbReference type="Gene3D" id="3.40.640.10">
    <property type="entry name" value="Type I PLP-dependent aspartate aminotransferase-like (Major domain)"/>
    <property type="match status" value="1"/>
</dbReference>
<keyword evidence="12" id="KW-0663">Pyridoxal phosphate</keyword>
<accession>A0A6A6CX79</accession>
<keyword evidence="23" id="KW-1185">Reference proteome</keyword>
<dbReference type="CDD" id="cd00614">
    <property type="entry name" value="CGS_like"/>
    <property type="match status" value="1"/>
</dbReference>
<evidence type="ECO:0000256" key="10">
    <source>
        <dbReference type="ARBA" id="ARBA00022777"/>
    </source>
</evidence>
<evidence type="ECO:0000256" key="19">
    <source>
        <dbReference type="ARBA" id="ARBA00047625"/>
    </source>
</evidence>
<dbReference type="InterPro" id="IPR027417">
    <property type="entry name" value="P-loop_NTPase"/>
</dbReference>
<evidence type="ECO:0000256" key="11">
    <source>
        <dbReference type="ARBA" id="ARBA00022840"/>
    </source>
</evidence>
<comment type="similarity">
    <text evidence="20">Belongs to the GLYK kinase family.</text>
</comment>
<evidence type="ECO:0000256" key="13">
    <source>
        <dbReference type="ARBA" id="ARBA00023167"/>
    </source>
</evidence>